<evidence type="ECO:0000256" key="1">
    <source>
        <dbReference type="SAM" id="Phobius"/>
    </source>
</evidence>
<name>A0A0A9H091_ARUDO</name>
<organism evidence="2">
    <name type="scientific">Arundo donax</name>
    <name type="common">Giant reed</name>
    <name type="synonym">Donax arundinaceus</name>
    <dbReference type="NCBI Taxonomy" id="35708"/>
    <lineage>
        <taxon>Eukaryota</taxon>
        <taxon>Viridiplantae</taxon>
        <taxon>Streptophyta</taxon>
        <taxon>Embryophyta</taxon>
        <taxon>Tracheophyta</taxon>
        <taxon>Spermatophyta</taxon>
        <taxon>Magnoliopsida</taxon>
        <taxon>Liliopsida</taxon>
        <taxon>Poales</taxon>
        <taxon>Poaceae</taxon>
        <taxon>PACMAD clade</taxon>
        <taxon>Arundinoideae</taxon>
        <taxon>Arundineae</taxon>
        <taxon>Arundo</taxon>
    </lineage>
</organism>
<dbReference type="EMBL" id="GBRH01167719">
    <property type="protein sequence ID" value="JAE30177.1"/>
    <property type="molecule type" value="Transcribed_RNA"/>
</dbReference>
<reference evidence="2" key="1">
    <citation type="submission" date="2014-09" db="EMBL/GenBank/DDBJ databases">
        <authorList>
            <person name="Magalhaes I.L.F."/>
            <person name="Oliveira U."/>
            <person name="Santos F.R."/>
            <person name="Vidigal T.H.D.A."/>
            <person name="Brescovit A.D."/>
            <person name="Santos A.J."/>
        </authorList>
    </citation>
    <scope>NUCLEOTIDE SEQUENCE</scope>
    <source>
        <tissue evidence="2">Shoot tissue taken approximately 20 cm above the soil surface</tissue>
    </source>
</reference>
<keyword evidence="1" id="KW-0472">Membrane</keyword>
<dbReference type="AlphaFoldDB" id="A0A0A9H091"/>
<sequence length="30" mass="3296">MLEGSANIGLFFMGTGYTVCICNNYVKLHV</sequence>
<proteinExistence type="predicted"/>
<feature type="transmembrane region" description="Helical" evidence="1">
    <location>
        <begin position="6"/>
        <end position="26"/>
    </location>
</feature>
<reference evidence="2" key="2">
    <citation type="journal article" date="2015" name="Data Brief">
        <title>Shoot transcriptome of the giant reed, Arundo donax.</title>
        <authorList>
            <person name="Barrero R.A."/>
            <person name="Guerrero F.D."/>
            <person name="Moolhuijzen P."/>
            <person name="Goolsby J.A."/>
            <person name="Tidwell J."/>
            <person name="Bellgard S.E."/>
            <person name="Bellgard M.I."/>
        </authorList>
    </citation>
    <scope>NUCLEOTIDE SEQUENCE</scope>
    <source>
        <tissue evidence="2">Shoot tissue taken approximately 20 cm above the soil surface</tissue>
    </source>
</reference>
<accession>A0A0A9H091</accession>
<protein>
    <submittedName>
        <fullName evidence="2">Uncharacterized protein</fullName>
    </submittedName>
</protein>
<keyword evidence="1" id="KW-0812">Transmembrane</keyword>
<evidence type="ECO:0000313" key="2">
    <source>
        <dbReference type="EMBL" id="JAE30177.1"/>
    </source>
</evidence>
<keyword evidence="1" id="KW-1133">Transmembrane helix</keyword>